<dbReference type="InterPro" id="IPR017871">
    <property type="entry name" value="ABC_transporter-like_CS"/>
</dbReference>
<protein>
    <submittedName>
        <fullName evidence="5">Amino acid ABC transporter ATP-binding protein</fullName>
    </submittedName>
</protein>
<evidence type="ECO:0000313" key="5">
    <source>
        <dbReference type="EMBL" id="MEQ2379336.1"/>
    </source>
</evidence>
<gene>
    <name evidence="5" type="ORF">WMO14_05515</name>
</gene>
<dbReference type="InterPro" id="IPR030679">
    <property type="entry name" value="ABC_ATPase_HisP-typ"/>
</dbReference>
<accession>A0ABV1BUB2</accession>
<keyword evidence="3 5" id="KW-0067">ATP-binding</keyword>
<keyword evidence="1" id="KW-0813">Transport</keyword>
<dbReference type="PANTHER" id="PTHR43166">
    <property type="entry name" value="AMINO ACID IMPORT ATP-BINDING PROTEIN"/>
    <property type="match status" value="1"/>
</dbReference>
<dbReference type="InterPro" id="IPR003439">
    <property type="entry name" value="ABC_transporter-like_ATP-bd"/>
</dbReference>
<sequence length="246" mass="27222">MNDTNVILEVKNLKKTFGDHVVLKDINTTITKGEVIAIIGPSGCGKSTFLRSLNLLEVPTSGHIIYEGNDLTEKGVNVDKLRQSIGMVFQHFNLFPNMTIKKNITLAPTQLGLMSKEDADKKALELLERVGLLDKADSYPDMLSGGQKQRVAIARALAMNPEIMLFDEPTSALDPEMVGEVLAIMKELAADGMTMMVVTHEMGFAREVATRCMFINEGMIEEDEAPKEFFDNPKSARLKDFLSKVL</sequence>
<feature type="domain" description="ABC transporter" evidence="4">
    <location>
        <begin position="8"/>
        <end position="242"/>
    </location>
</feature>
<dbReference type="SUPFAM" id="SSF52540">
    <property type="entry name" value="P-loop containing nucleoside triphosphate hydrolases"/>
    <property type="match status" value="1"/>
</dbReference>
<dbReference type="EMBL" id="JBBMER010000003">
    <property type="protein sequence ID" value="MEQ2379336.1"/>
    <property type="molecule type" value="Genomic_DNA"/>
</dbReference>
<keyword evidence="2" id="KW-0547">Nucleotide-binding</keyword>
<dbReference type="InterPro" id="IPR050086">
    <property type="entry name" value="MetN_ABC_transporter-like"/>
</dbReference>
<dbReference type="CDD" id="cd03262">
    <property type="entry name" value="ABC_HisP_GlnQ"/>
    <property type="match status" value="1"/>
</dbReference>
<keyword evidence="6" id="KW-1185">Reference proteome</keyword>
<evidence type="ECO:0000256" key="1">
    <source>
        <dbReference type="ARBA" id="ARBA00022448"/>
    </source>
</evidence>
<dbReference type="PROSITE" id="PS50893">
    <property type="entry name" value="ABC_TRANSPORTER_2"/>
    <property type="match status" value="1"/>
</dbReference>
<organism evidence="5 6">
    <name type="scientific">[Lactobacillus] rogosae</name>
    <dbReference type="NCBI Taxonomy" id="706562"/>
    <lineage>
        <taxon>Bacteria</taxon>
        <taxon>Bacillati</taxon>
        <taxon>Bacillota</taxon>
        <taxon>Clostridia</taxon>
        <taxon>Lachnospirales</taxon>
        <taxon>Lachnospiraceae</taxon>
        <taxon>Lachnospira</taxon>
    </lineage>
</organism>
<dbReference type="InterPro" id="IPR027417">
    <property type="entry name" value="P-loop_NTPase"/>
</dbReference>
<dbReference type="Gene3D" id="3.40.50.300">
    <property type="entry name" value="P-loop containing nucleotide triphosphate hydrolases"/>
    <property type="match status" value="1"/>
</dbReference>
<dbReference type="InterPro" id="IPR003593">
    <property type="entry name" value="AAA+_ATPase"/>
</dbReference>
<evidence type="ECO:0000259" key="4">
    <source>
        <dbReference type="PROSITE" id="PS50893"/>
    </source>
</evidence>
<dbReference type="Pfam" id="PF00005">
    <property type="entry name" value="ABC_tran"/>
    <property type="match status" value="1"/>
</dbReference>
<evidence type="ECO:0000256" key="3">
    <source>
        <dbReference type="ARBA" id="ARBA00022840"/>
    </source>
</evidence>
<proteinExistence type="predicted"/>
<evidence type="ECO:0000313" key="6">
    <source>
        <dbReference type="Proteomes" id="UP001442364"/>
    </source>
</evidence>
<dbReference type="PROSITE" id="PS00211">
    <property type="entry name" value="ABC_TRANSPORTER_1"/>
    <property type="match status" value="1"/>
</dbReference>
<dbReference type="PANTHER" id="PTHR43166:SF37">
    <property type="entry name" value="ARGININE TRANSPORT ATP-BINDING PROTEIN ARTM"/>
    <property type="match status" value="1"/>
</dbReference>
<dbReference type="Proteomes" id="UP001442364">
    <property type="component" value="Unassembled WGS sequence"/>
</dbReference>
<dbReference type="SMART" id="SM00382">
    <property type="entry name" value="AAA"/>
    <property type="match status" value="1"/>
</dbReference>
<dbReference type="RefSeq" id="WP_022501975.1">
    <property type="nucleotide sequence ID" value="NZ_DAWDAH010000001.1"/>
</dbReference>
<dbReference type="PIRSF" id="PIRSF039085">
    <property type="entry name" value="ABC_ATPase_HisP"/>
    <property type="match status" value="1"/>
</dbReference>
<dbReference type="GO" id="GO:0005524">
    <property type="term" value="F:ATP binding"/>
    <property type="evidence" value="ECO:0007669"/>
    <property type="project" value="UniProtKB-KW"/>
</dbReference>
<evidence type="ECO:0000256" key="2">
    <source>
        <dbReference type="ARBA" id="ARBA00022741"/>
    </source>
</evidence>
<comment type="caution">
    <text evidence="5">The sequence shown here is derived from an EMBL/GenBank/DDBJ whole genome shotgun (WGS) entry which is preliminary data.</text>
</comment>
<reference evidence="5 6" key="1">
    <citation type="submission" date="2024-03" db="EMBL/GenBank/DDBJ databases">
        <title>Human intestinal bacterial collection.</title>
        <authorList>
            <person name="Pauvert C."/>
            <person name="Hitch T.C.A."/>
            <person name="Clavel T."/>
        </authorList>
    </citation>
    <scope>NUCLEOTIDE SEQUENCE [LARGE SCALE GENOMIC DNA]</scope>
    <source>
        <strain evidence="5 6">CLA-AA-H255</strain>
    </source>
</reference>
<name>A0ABV1BUB2_9FIRM</name>